<sequence>MPQWRDDYLASLQEAERNNPANKDLVEACSQLADRVAALEAEKAAWALSSPASPAKATAPVAVLSKPPFAPAADPATPSSLPSSSLPPDGAAQLRLDLAEALRGRSQAQTRLRAAEAELATLRSKNRVDGKRIGDITAERNALIARVRDLNEELEKKKKFLKDVQDDNLTLNMELNMTVQKAAKVQAENKELVDRWMKRIGHEADALNLQNESPNKNHR</sequence>
<feature type="domain" description="Autophagy-related protein 16" evidence="4">
    <location>
        <begin position="7"/>
        <end position="208"/>
    </location>
</feature>
<dbReference type="OMA" id="VQACSQM"/>
<dbReference type="Proteomes" id="UP000054516">
    <property type="component" value="Unassembled WGS sequence"/>
</dbReference>
<protein>
    <submittedName>
        <fullName evidence="5">Putative autophagy protein 16</fullName>
    </submittedName>
</protein>
<dbReference type="Pfam" id="PF08614">
    <property type="entry name" value="ATG16"/>
    <property type="match status" value="1"/>
</dbReference>
<comment type="similarity">
    <text evidence="1">Belongs to the ATG16 family.</text>
</comment>
<accession>A0A1W2TLK0</accession>
<dbReference type="InterPro" id="IPR013923">
    <property type="entry name" value="Autophagy-rel_prot_16_dom"/>
</dbReference>
<evidence type="ECO:0000259" key="4">
    <source>
        <dbReference type="Pfam" id="PF08614"/>
    </source>
</evidence>
<evidence type="ECO:0000313" key="6">
    <source>
        <dbReference type="Proteomes" id="UP000054516"/>
    </source>
</evidence>
<evidence type="ECO:0000256" key="2">
    <source>
        <dbReference type="SAM" id="Coils"/>
    </source>
</evidence>
<evidence type="ECO:0000313" key="5">
    <source>
        <dbReference type="EMBL" id="GAP89178.2"/>
    </source>
</evidence>
<dbReference type="Gene3D" id="1.20.5.170">
    <property type="match status" value="1"/>
</dbReference>
<dbReference type="OrthoDB" id="8949486at2759"/>
<feature type="coiled-coil region" evidence="2">
    <location>
        <begin position="98"/>
        <end position="167"/>
    </location>
</feature>
<evidence type="ECO:0000256" key="1">
    <source>
        <dbReference type="ARBA" id="ARBA00005331"/>
    </source>
</evidence>
<reference evidence="5" key="1">
    <citation type="submission" date="2016-03" db="EMBL/GenBank/DDBJ databases">
        <title>Draft genome sequence of Rosellinia necatrix.</title>
        <authorList>
            <person name="Kanematsu S."/>
        </authorList>
    </citation>
    <scope>NUCLEOTIDE SEQUENCE [LARGE SCALE GENOMIC DNA]</scope>
    <source>
        <strain evidence="5">W97</strain>
    </source>
</reference>
<dbReference type="STRING" id="77044.A0A1W2TLK0"/>
<proteinExistence type="inferred from homology"/>
<name>A0A1W2TLK0_ROSNE</name>
<dbReference type="EMBL" id="DF977457">
    <property type="protein sequence ID" value="GAP89178.2"/>
    <property type="molecule type" value="Genomic_DNA"/>
</dbReference>
<gene>
    <name evidence="5" type="ORF">SAMD00023353_1201080</name>
</gene>
<organism evidence="5">
    <name type="scientific">Rosellinia necatrix</name>
    <name type="common">White root-rot fungus</name>
    <dbReference type="NCBI Taxonomy" id="77044"/>
    <lineage>
        <taxon>Eukaryota</taxon>
        <taxon>Fungi</taxon>
        <taxon>Dikarya</taxon>
        <taxon>Ascomycota</taxon>
        <taxon>Pezizomycotina</taxon>
        <taxon>Sordariomycetes</taxon>
        <taxon>Xylariomycetidae</taxon>
        <taxon>Xylariales</taxon>
        <taxon>Xylariaceae</taxon>
        <taxon>Rosellinia</taxon>
    </lineage>
</organism>
<dbReference type="AlphaFoldDB" id="A0A1W2TLK0"/>
<feature type="region of interest" description="Disordered" evidence="3">
    <location>
        <begin position="71"/>
        <end position="90"/>
    </location>
</feature>
<evidence type="ECO:0000256" key="3">
    <source>
        <dbReference type="SAM" id="MobiDB-lite"/>
    </source>
</evidence>
<keyword evidence="6" id="KW-1185">Reference proteome</keyword>
<keyword evidence="2" id="KW-0175">Coiled coil</keyword>